<organism evidence="1 2">
    <name type="scientific">Leucogyrophana mollusca</name>
    <dbReference type="NCBI Taxonomy" id="85980"/>
    <lineage>
        <taxon>Eukaryota</taxon>
        <taxon>Fungi</taxon>
        <taxon>Dikarya</taxon>
        <taxon>Basidiomycota</taxon>
        <taxon>Agaricomycotina</taxon>
        <taxon>Agaricomycetes</taxon>
        <taxon>Agaricomycetidae</taxon>
        <taxon>Boletales</taxon>
        <taxon>Boletales incertae sedis</taxon>
        <taxon>Leucogyrophana</taxon>
    </lineage>
</organism>
<dbReference type="EMBL" id="MU266404">
    <property type="protein sequence ID" value="KAH7925351.1"/>
    <property type="molecule type" value="Genomic_DNA"/>
</dbReference>
<reference evidence="1" key="1">
    <citation type="journal article" date="2021" name="New Phytol.">
        <title>Evolutionary innovations through gain and loss of genes in the ectomycorrhizal Boletales.</title>
        <authorList>
            <person name="Wu G."/>
            <person name="Miyauchi S."/>
            <person name="Morin E."/>
            <person name="Kuo A."/>
            <person name="Drula E."/>
            <person name="Varga T."/>
            <person name="Kohler A."/>
            <person name="Feng B."/>
            <person name="Cao Y."/>
            <person name="Lipzen A."/>
            <person name="Daum C."/>
            <person name="Hundley H."/>
            <person name="Pangilinan J."/>
            <person name="Johnson J."/>
            <person name="Barry K."/>
            <person name="LaButti K."/>
            <person name="Ng V."/>
            <person name="Ahrendt S."/>
            <person name="Min B."/>
            <person name="Choi I.G."/>
            <person name="Park H."/>
            <person name="Plett J.M."/>
            <person name="Magnuson J."/>
            <person name="Spatafora J.W."/>
            <person name="Nagy L.G."/>
            <person name="Henrissat B."/>
            <person name="Grigoriev I.V."/>
            <person name="Yang Z.L."/>
            <person name="Xu J."/>
            <person name="Martin F.M."/>
        </authorList>
    </citation>
    <scope>NUCLEOTIDE SEQUENCE</scope>
    <source>
        <strain evidence="1">KUC20120723A-06</strain>
    </source>
</reference>
<evidence type="ECO:0000313" key="2">
    <source>
        <dbReference type="Proteomes" id="UP000790709"/>
    </source>
</evidence>
<gene>
    <name evidence="1" type="ORF">BV22DRAFT_1195251</name>
</gene>
<sequence length="198" mass="22000">MGLANDSARSDAQEHLSSYFEKSASIVRQYADNFEHNYARPAMDYCIERFQAQPVTITFLTIFCVLSFLPVLSFIGISIFVVSFFTFTALACAFIASAIAETMFVAILVSTLGALFLVSILLTALALFSYLSLRLGVLVRADGRSGITEWAHETKKHFVQRTKRGEESDGSEASAVLVKPDEDRDHRIKVEDVRGDKN</sequence>
<proteinExistence type="predicted"/>
<comment type="caution">
    <text evidence="1">The sequence shown here is derived from an EMBL/GenBank/DDBJ whole genome shotgun (WGS) entry which is preliminary data.</text>
</comment>
<keyword evidence="2" id="KW-1185">Reference proteome</keyword>
<protein>
    <submittedName>
        <fullName evidence="1">Uncharacterized protein</fullName>
    </submittedName>
</protein>
<accession>A0ACB8BJF4</accession>
<dbReference type="Proteomes" id="UP000790709">
    <property type="component" value="Unassembled WGS sequence"/>
</dbReference>
<name>A0ACB8BJF4_9AGAM</name>
<evidence type="ECO:0000313" key="1">
    <source>
        <dbReference type="EMBL" id="KAH7925351.1"/>
    </source>
</evidence>